<keyword evidence="6" id="KW-0378">Hydrolase</keyword>
<dbReference type="InterPro" id="IPR023091">
    <property type="entry name" value="MetalPrtase_cat_dom_sf_prd"/>
</dbReference>
<sequence length="390" mass="44734">MLELGSLPNMNEMLPNEEPPNLADYDEPIVTKKTTLENFPNPFMNPIECNRINVEESYICDPDRILKTSEADRIDELLSLERLSSTHHCEGYGEVPYKIGVAIINSISKEDVSTLADELLERWKLSHERCDDGILLLFTKQEPDVLIRYDKGVEPYLSAKVISTIYPMCQTLLQNERLAIAIEKCTSFVTKRVTGEILPPKETPQMLVTLVIASIIGIGYLSIVISSIADMHQLEDFMLDIFIENESNMKLINHEQLGKNKPTDIISIREELRHIKSNYHLNRTPYKSKEHYHLGEIFLCPKYIEKMSEMELKDVIMPTEEVLKMKRSGGVAMRIQGVRDVNTRMCLLLAHGILHLLGYDHISVEDYKEMAREEDTLLDTVIDNIIERNS</sequence>
<dbReference type="GO" id="GO:0004222">
    <property type="term" value="F:metalloendopeptidase activity"/>
    <property type="evidence" value="ECO:0007669"/>
    <property type="project" value="InterPro"/>
</dbReference>
<dbReference type="GO" id="GO:0004519">
    <property type="term" value="F:endonuclease activity"/>
    <property type="evidence" value="ECO:0007669"/>
    <property type="project" value="UniProtKB-KW"/>
</dbReference>
<keyword evidence="7" id="KW-0862">Zinc</keyword>
<dbReference type="PANTHER" id="PTHR33748:SF5">
    <property type="entry name" value="GROUND-LIKE DOMAIN-CONTAINING PROTEIN"/>
    <property type="match status" value="1"/>
</dbReference>
<dbReference type="InterPro" id="IPR020549">
    <property type="entry name" value="YbeY_CS"/>
</dbReference>
<dbReference type="SUPFAM" id="SSF55486">
    <property type="entry name" value="Metalloproteases ('zincins'), catalytic domain"/>
    <property type="match status" value="1"/>
</dbReference>
<organism evidence="10 11">
    <name type="scientific">Theileria orientalis</name>
    <dbReference type="NCBI Taxonomy" id="68886"/>
    <lineage>
        <taxon>Eukaryota</taxon>
        <taxon>Sar</taxon>
        <taxon>Alveolata</taxon>
        <taxon>Apicomplexa</taxon>
        <taxon>Aconoidasida</taxon>
        <taxon>Piroplasmida</taxon>
        <taxon>Theileriidae</taxon>
        <taxon>Theileria</taxon>
    </lineage>
</organism>
<keyword evidence="9" id="KW-0812">Transmembrane</keyword>
<evidence type="ECO:0000256" key="4">
    <source>
        <dbReference type="ARBA" id="ARBA00022723"/>
    </source>
</evidence>
<dbReference type="PROSITE" id="PS01306">
    <property type="entry name" value="UPF0054"/>
    <property type="match status" value="1"/>
</dbReference>
<keyword evidence="4" id="KW-0479">Metal-binding</keyword>
<evidence type="ECO:0000256" key="1">
    <source>
        <dbReference type="ARBA" id="ARBA00001947"/>
    </source>
</evidence>
<evidence type="ECO:0000256" key="2">
    <source>
        <dbReference type="ARBA" id="ARBA00010875"/>
    </source>
</evidence>
<dbReference type="Proteomes" id="UP000244803">
    <property type="component" value="Chromosome 1"/>
</dbReference>
<dbReference type="Pfam" id="PF02130">
    <property type="entry name" value="YbeY"/>
    <property type="match status" value="2"/>
</dbReference>
<evidence type="ECO:0000313" key="11">
    <source>
        <dbReference type="Proteomes" id="UP000244803"/>
    </source>
</evidence>
<evidence type="ECO:0000256" key="7">
    <source>
        <dbReference type="ARBA" id="ARBA00022833"/>
    </source>
</evidence>
<keyword evidence="9" id="KW-1133">Transmembrane helix</keyword>
<comment type="cofactor">
    <cofactor evidence="1">
        <name>Zn(2+)</name>
        <dbReference type="ChEBI" id="CHEBI:29105"/>
    </cofactor>
</comment>
<protein>
    <submittedName>
        <fullName evidence="10">Uncharacterized protein</fullName>
    </submittedName>
</protein>
<evidence type="ECO:0000256" key="5">
    <source>
        <dbReference type="ARBA" id="ARBA00022759"/>
    </source>
</evidence>
<keyword evidence="9" id="KW-0472">Membrane</keyword>
<dbReference type="AlphaFoldDB" id="A0A976M3S1"/>
<comment type="similarity">
    <text evidence="2">Belongs to the endoribonuclease YbeY family.</text>
</comment>
<dbReference type="HAMAP" id="MF_00009">
    <property type="entry name" value="Endoribonucl_YbeY"/>
    <property type="match status" value="1"/>
</dbReference>
<dbReference type="Gene3D" id="3.10.310.50">
    <property type="match status" value="1"/>
</dbReference>
<dbReference type="GO" id="GO:0046872">
    <property type="term" value="F:metal ion binding"/>
    <property type="evidence" value="ECO:0007669"/>
    <property type="project" value="UniProtKB-KW"/>
</dbReference>
<dbReference type="OrthoDB" id="8062037at2759"/>
<dbReference type="InterPro" id="IPR033438">
    <property type="entry name" value="MOLO1"/>
</dbReference>
<evidence type="ECO:0000256" key="3">
    <source>
        <dbReference type="ARBA" id="ARBA00022722"/>
    </source>
</evidence>
<evidence type="ECO:0000256" key="6">
    <source>
        <dbReference type="ARBA" id="ARBA00022801"/>
    </source>
</evidence>
<evidence type="ECO:0000256" key="9">
    <source>
        <dbReference type="SAM" id="Phobius"/>
    </source>
</evidence>
<dbReference type="InterPro" id="IPR002036">
    <property type="entry name" value="YbeY"/>
</dbReference>
<reference evidence="10" key="1">
    <citation type="submission" date="2022-07" db="EMBL/GenBank/DDBJ databases">
        <title>Evaluation of T. orientalis genome assembly methods using nanopore sequencing and analysis of variation between genomes.</title>
        <authorList>
            <person name="Yam J."/>
            <person name="Micallef M.L."/>
            <person name="Liu M."/>
            <person name="Djordjevic S.P."/>
            <person name="Bogema D.R."/>
            <person name="Jenkins C."/>
        </authorList>
    </citation>
    <scope>NUCLEOTIDE SEQUENCE</scope>
    <source>
        <strain evidence="10">Fish Creek</strain>
    </source>
</reference>
<evidence type="ECO:0000256" key="8">
    <source>
        <dbReference type="SAM" id="MobiDB-lite"/>
    </source>
</evidence>
<name>A0A976M3S1_THEOR</name>
<gene>
    <name evidence="10" type="ORF">MACJ_000261</name>
</gene>
<dbReference type="GO" id="GO:0006364">
    <property type="term" value="P:rRNA processing"/>
    <property type="evidence" value="ECO:0007669"/>
    <property type="project" value="InterPro"/>
</dbReference>
<dbReference type="Gene3D" id="3.40.390.30">
    <property type="entry name" value="Metalloproteases ('zincins'), catalytic domain"/>
    <property type="match status" value="1"/>
</dbReference>
<dbReference type="Pfam" id="PF17175">
    <property type="entry name" value="MOLO1"/>
    <property type="match status" value="1"/>
</dbReference>
<accession>A0A976M3S1</accession>
<dbReference type="GO" id="GO:0005892">
    <property type="term" value="C:acetylcholine-gated channel complex"/>
    <property type="evidence" value="ECO:0007669"/>
    <property type="project" value="InterPro"/>
</dbReference>
<dbReference type="EMBL" id="CP056065">
    <property type="protein sequence ID" value="UKJ87821.2"/>
    <property type="molecule type" value="Genomic_DNA"/>
</dbReference>
<proteinExistence type="inferred from homology"/>
<keyword evidence="5" id="KW-0255">Endonuclease</keyword>
<feature type="transmembrane region" description="Helical" evidence="9">
    <location>
        <begin position="206"/>
        <end position="229"/>
    </location>
</feature>
<evidence type="ECO:0000313" key="10">
    <source>
        <dbReference type="EMBL" id="UKJ87821.2"/>
    </source>
</evidence>
<keyword evidence="3" id="KW-0540">Nuclease</keyword>
<dbReference type="PANTHER" id="PTHR33748">
    <property type="entry name" value="PROTEIN CBG04600"/>
    <property type="match status" value="1"/>
</dbReference>
<feature type="region of interest" description="Disordered" evidence="8">
    <location>
        <begin position="1"/>
        <end position="22"/>
    </location>
</feature>